<name>A0A0F3NBQ5_9RICK</name>
<dbReference type="Gene3D" id="3.30.565.10">
    <property type="entry name" value="Histidine kinase-like ATPase, C-terminal domain"/>
    <property type="match status" value="1"/>
</dbReference>
<dbReference type="RefSeq" id="WP_045804818.1">
    <property type="nucleotide sequence ID" value="NZ_LANU01000002.1"/>
</dbReference>
<evidence type="ECO:0000313" key="2">
    <source>
        <dbReference type="EMBL" id="KJV65528.1"/>
    </source>
</evidence>
<dbReference type="Proteomes" id="UP000033546">
    <property type="component" value="Unassembled WGS sequence"/>
</dbReference>
<sequence length="210" mass="23794">MQNSKILSNVELVSARLLHDLAGSVGVIVNYIECLGDDESLAEGMIPLLSDAADDVMNKFKLLKQAYSISDDNGDFNATKHNIKNYLKRKKIILEWDVDIQIFDIELVEKINKLLANITMILMFFMINGTKVKIVLSKSDSNGLFIETIASAQKIEMHESIKSILGRDISNQELNTKNIQVNFLMMLLDSYNAKMTYEMQNTIFKFSICV</sequence>
<gene>
    <name evidence="2" type="ORF">EMUCRT_0472</name>
</gene>
<comment type="caution">
    <text evidence="2">The sequence shown here is derived from an EMBL/GenBank/DDBJ whole genome shotgun (WGS) entry which is preliminary data.</text>
</comment>
<dbReference type="EMBL" id="LANU01000002">
    <property type="protein sequence ID" value="KJV65528.1"/>
    <property type="molecule type" value="Genomic_DNA"/>
</dbReference>
<protein>
    <recommendedName>
        <fullName evidence="1">Histidine phosphotransferase ChpT C-terminal domain-containing protein</fullName>
    </recommendedName>
</protein>
<evidence type="ECO:0000313" key="3">
    <source>
        <dbReference type="Proteomes" id="UP000033546"/>
    </source>
</evidence>
<evidence type="ECO:0000259" key="1">
    <source>
        <dbReference type="Pfam" id="PF10090"/>
    </source>
</evidence>
<dbReference type="PATRIC" id="fig|1359167.3.peg.457"/>
<dbReference type="Gene3D" id="1.10.287.130">
    <property type="match status" value="1"/>
</dbReference>
<dbReference type="AlphaFoldDB" id="A0A0F3NBQ5"/>
<organism evidence="2 3">
    <name type="scientific">Ehrlichia cf. muris str. EmCRT</name>
    <dbReference type="NCBI Taxonomy" id="1359167"/>
    <lineage>
        <taxon>Bacteria</taxon>
        <taxon>Pseudomonadati</taxon>
        <taxon>Pseudomonadota</taxon>
        <taxon>Alphaproteobacteria</taxon>
        <taxon>Rickettsiales</taxon>
        <taxon>Anaplasmataceae</taxon>
        <taxon>Ehrlichia</taxon>
    </lineage>
</organism>
<accession>A0A0F3NBQ5</accession>
<reference evidence="2 3" key="1">
    <citation type="submission" date="2015-02" db="EMBL/GenBank/DDBJ databases">
        <title>Genome Sequencing of Rickettsiales.</title>
        <authorList>
            <person name="Daugherty S.C."/>
            <person name="Su Q."/>
            <person name="Abolude K."/>
            <person name="Beier-Sexton M."/>
            <person name="Carlyon J.A."/>
            <person name="Carter R."/>
            <person name="Day N.P."/>
            <person name="Dumler S.J."/>
            <person name="Dyachenko V."/>
            <person name="Godinez A."/>
            <person name="Kurtti T.J."/>
            <person name="Lichay M."/>
            <person name="Mullins K.E."/>
            <person name="Ott S."/>
            <person name="Pappas-Brown V."/>
            <person name="Paris D.H."/>
            <person name="Patel P."/>
            <person name="Richards A.L."/>
            <person name="Sadzewicz L."/>
            <person name="Sears K."/>
            <person name="Seidman D."/>
            <person name="Sengamalay N."/>
            <person name="Stenos J."/>
            <person name="Tallon L.J."/>
            <person name="Vincent G."/>
            <person name="Fraser C.M."/>
            <person name="Munderloh U."/>
            <person name="Dunning-Hotopp J.C."/>
        </authorList>
    </citation>
    <scope>NUCLEOTIDE SEQUENCE [LARGE SCALE GENOMIC DNA]</scope>
    <source>
        <strain evidence="2 3">EmCRT</strain>
    </source>
</reference>
<dbReference type="Pfam" id="PF10090">
    <property type="entry name" value="HPTransfase"/>
    <property type="match status" value="1"/>
</dbReference>
<proteinExistence type="predicted"/>
<dbReference type="InterPro" id="IPR018762">
    <property type="entry name" value="ChpT_C"/>
</dbReference>
<feature type="domain" description="Histidine phosphotransferase ChpT C-terminal" evidence="1">
    <location>
        <begin position="78"/>
        <end position="201"/>
    </location>
</feature>
<dbReference type="InterPro" id="IPR036890">
    <property type="entry name" value="HATPase_C_sf"/>
</dbReference>